<dbReference type="InterPro" id="IPR013749">
    <property type="entry name" value="PM/HMP-P_kinase-1"/>
</dbReference>
<protein>
    <recommendedName>
        <fullName evidence="1">pyridoxal kinase</fullName>
        <ecNumber evidence="1">2.7.1.35</ecNumber>
    </recommendedName>
</protein>
<dbReference type="OrthoDB" id="9800808at2"/>
<feature type="domain" description="Pyridoxamine kinase/Phosphomethylpyrimidine kinase" evidence="6">
    <location>
        <begin position="75"/>
        <end position="256"/>
    </location>
</feature>
<dbReference type="Pfam" id="PF08543">
    <property type="entry name" value="Phos_pyr_kin"/>
    <property type="match status" value="1"/>
</dbReference>
<proteinExistence type="predicted"/>
<dbReference type="SUPFAM" id="SSF53613">
    <property type="entry name" value="Ribokinase-like"/>
    <property type="match status" value="1"/>
</dbReference>
<dbReference type="GO" id="GO:0009443">
    <property type="term" value="P:pyridoxal 5'-phosphate salvage"/>
    <property type="evidence" value="ECO:0007669"/>
    <property type="project" value="InterPro"/>
</dbReference>
<evidence type="ECO:0000259" key="6">
    <source>
        <dbReference type="Pfam" id="PF08543"/>
    </source>
</evidence>
<evidence type="ECO:0000256" key="5">
    <source>
        <dbReference type="ARBA" id="ARBA00022840"/>
    </source>
</evidence>
<dbReference type="AlphaFoldDB" id="A0A2P7Q1T2"/>
<keyword evidence="3" id="KW-0547">Nucleotide-binding</keyword>
<name>A0A2P7Q1T2_9FIRM</name>
<dbReference type="RefSeq" id="WP_106776680.1">
    <property type="nucleotide sequence ID" value="NZ_JYGE01000003.1"/>
</dbReference>
<keyword evidence="2" id="KW-0808">Transferase</keyword>
<dbReference type="EMBL" id="JYGE01000003">
    <property type="protein sequence ID" value="PSJ31916.1"/>
    <property type="molecule type" value="Genomic_DNA"/>
</dbReference>
<dbReference type="GO" id="GO:0008478">
    <property type="term" value="F:pyridoxal kinase activity"/>
    <property type="evidence" value="ECO:0007669"/>
    <property type="project" value="UniProtKB-EC"/>
</dbReference>
<dbReference type="NCBIfam" id="NF005491">
    <property type="entry name" value="PRK07105.1"/>
    <property type="match status" value="1"/>
</dbReference>
<reference evidence="7" key="1">
    <citation type="thesis" date="2015" institute="Rutgers" country="The State University of New Jersey, 14 College Farm Rd., New Brunswick, NJ, USA">
        <title>Ammonia toxicity in bacteria and its implications for treatment of and resource recovery from highly nitrogenous organic wastes.</title>
        <authorList>
            <person name="Luther A.K."/>
        </authorList>
    </citation>
    <scope>NUCLEOTIDE SEQUENCE</scope>
    <source>
        <strain evidence="7">RT-10B</strain>
    </source>
</reference>
<dbReference type="InterPro" id="IPR004625">
    <property type="entry name" value="PyrdxlKinase"/>
</dbReference>
<evidence type="ECO:0000256" key="4">
    <source>
        <dbReference type="ARBA" id="ARBA00022777"/>
    </source>
</evidence>
<dbReference type="GO" id="GO:0005829">
    <property type="term" value="C:cytosol"/>
    <property type="evidence" value="ECO:0007669"/>
    <property type="project" value="TreeGrafter"/>
</dbReference>
<accession>A0A2P7Q1T2</accession>
<evidence type="ECO:0000313" key="8">
    <source>
        <dbReference type="Proteomes" id="UP000241434"/>
    </source>
</evidence>
<evidence type="ECO:0000256" key="1">
    <source>
        <dbReference type="ARBA" id="ARBA00012104"/>
    </source>
</evidence>
<comment type="caution">
    <text evidence="7">The sequence shown here is derived from an EMBL/GenBank/DDBJ whole genome shotgun (WGS) entry which is preliminary data.</text>
</comment>
<keyword evidence="8" id="KW-1185">Reference proteome</keyword>
<evidence type="ECO:0000256" key="2">
    <source>
        <dbReference type="ARBA" id="ARBA00022679"/>
    </source>
</evidence>
<gene>
    <name evidence="7" type="ORF">UF10_04750</name>
</gene>
<dbReference type="CDD" id="cd01173">
    <property type="entry name" value="pyridoxal_pyridoxamine_kinase"/>
    <property type="match status" value="1"/>
</dbReference>
<dbReference type="PANTHER" id="PTHR10534:SF2">
    <property type="entry name" value="PYRIDOXAL KINASE"/>
    <property type="match status" value="1"/>
</dbReference>
<dbReference type="PANTHER" id="PTHR10534">
    <property type="entry name" value="PYRIDOXAL KINASE"/>
    <property type="match status" value="1"/>
</dbReference>
<keyword evidence="5" id="KW-0067">ATP-binding</keyword>
<dbReference type="GO" id="GO:0005524">
    <property type="term" value="F:ATP binding"/>
    <property type="evidence" value="ECO:0007669"/>
    <property type="project" value="UniProtKB-KW"/>
</dbReference>
<dbReference type="Gene3D" id="3.40.1190.20">
    <property type="match status" value="1"/>
</dbReference>
<dbReference type="InterPro" id="IPR029056">
    <property type="entry name" value="Ribokinase-like"/>
</dbReference>
<evidence type="ECO:0000256" key="3">
    <source>
        <dbReference type="ARBA" id="ARBA00022741"/>
    </source>
</evidence>
<keyword evidence="4 7" id="KW-0418">Kinase</keyword>
<organism evidence="7 8">
    <name type="scientific">Peptostreptococcus russellii</name>
    <dbReference type="NCBI Taxonomy" id="215200"/>
    <lineage>
        <taxon>Bacteria</taxon>
        <taxon>Bacillati</taxon>
        <taxon>Bacillota</taxon>
        <taxon>Clostridia</taxon>
        <taxon>Peptostreptococcales</taxon>
        <taxon>Peptostreptococcaceae</taxon>
        <taxon>Peptostreptococcus</taxon>
    </lineage>
</organism>
<sequence>MKNTQKKIACVNDISGVGKCSLTVALPIISALKCQCCPLPTSVLSSQTGYPKYTFTDLTDSMQSYIDVWHDLGQKFDTIYSGFLGSTEQIKIVENLINLNKNSFVIVDPVLADLGVLFPIFDDNHVKEMKKLVSMADLITPNITEANLLADRKSDSFDYNDEELLQLCRDLSKLGPQSVIITGFESNGCIMNICYDSSKDKITKIGNKYNKLSFSGTGDIFTSIVTAMVSRSFDINESVQCATNFIYDAVNYTVEDGDFDRNDGICFESFLHRLTSI</sequence>
<evidence type="ECO:0000313" key="7">
    <source>
        <dbReference type="EMBL" id="PSJ31916.1"/>
    </source>
</evidence>
<dbReference type="Proteomes" id="UP000241434">
    <property type="component" value="Unassembled WGS sequence"/>
</dbReference>
<dbReference type="EC" id="2.7.1.35" evidence="1"/>